<accession>L5K8I3</accession>
<evidence type="ECO:0000259" key="4">
    <source>
        <dbReference type="PROSITE" id="PS50039"/>
    </source>
</evidence>
<evidence type="ECO:0000256" key="2">
    <source>
        <dbReference type="ARBA" id="ARBA00023125"/>
    </source>
</evidence>
<reference evidence="6" key="1">
    <citation type="journal article" date="2013" name="Science">
        <title>Comparative analysis of bat genomes provides insight into the evolution of flight and immunity.</title>
        <authorList>
            <person name="Zhang G."/>
            <person name="Cowled C."/>
            <person name="Shi Z."/>
            <person name="Huang Z."/>
            <person name="Bishop-Lilly K.A."/>
            <person name="Fang X."/>
            <person name="Wynne J.W."/>
            <person name="Xiong Z."/>
            <person name="Baker M.L."/>
            <person name="Zhao W."/>
            <person name="Tachedjian M."/>
            <person name="Zhu Y."/>
            <person name="Zhou P."/>
            <person name="Jiang X."/>
            <person name="Ng J."/>
            <person name="Yang L."/>
            <person name="Wu L."/>
            <person name="Xiao J."/>
            <person name="Feng Y."/>
            <person name="Chen Y."/>
            <person name="Sun X."/>
            <person name="Zhang Y."/>
            <person name="Marsh G.A."/>
            <person name="Crameri G."/>
            <person name="Broder C.C."/>
            <person name="Frey K.G."/>
            <person name="Wang L.F."/>
            <person name="Wang J."/>
        </authorList>
    </citation>
    <scope>NUCLEOTIDE SEQUENCE [LARGE SCALE GENOMIC DNA]</scope>
</reference>
<dbReference type="InterPro" id="IPR001766">
    <property type="entry name" value="Fork_head_dom"/>
</dbReference>
<dbReference type="SMART" id="SM00339">
    <property type="entry name" value="FH"/>
    <property type="match status" value="1"/>
</dbReference>
<keyword evidence="2 3" id="KW-0238">DNA-binding</keyword>
<dbReference type="AlphaFoldDB" id="L5K8I3"/>
<dbReference type="GO" id="GO:0009653">
    <property type="term" value="P:anatomical structure morphogenesis"/>
    <property type="evidence" value="ECO:0007669"/>
    <property type="project" value="TreeGrafter"/>
</dbReference>
<dbReference type="Proteomes" id="UP000010552">
    <property type="component" value="Unassembled WGS sequence"/>
</dbReference>
<dbReference type="SUPFAM" id="SSF46785">
    <property type="entry name" value="Winged helix' DNA-binding domain"/>
    <property type="match status" value="1"/>
</dbReference>
<gene>
    <name evidence="5" type="ORF">PAL_GLEAN10021109</name>
</gene>
<proteinExistence type="predicted"/>
<dbReference type="InParanoid" id="L5K8I3"/>
<dbReference type="PROSITE" id="PS50039">
    <property type="entry name" value="FORK_HEAD_3"/>
    <property type="match status" value="1"/>
</dbReference>
<dbReference type="Gene3D" id="1.10.10.10">
    <property type="entry name" value="Winged helix-like DNA-binding domain superfamily/Winged helix DNA-binding domain"/>
    <property type="match status" value="1"/>
</dbReference>
<dbReference type="InterPro" id="IPR050211">
    <property type="entry name" value="FOX_domain-containing"/>
</dbReference>
<evidence type="ECO:0000313" key="5">
    <source>
        <dbReference type="EMBL" id="ELK07076.1"/>
    </source>
</evidence>
<dbReference type="STRING" id="9402.L5K8I3"/>
<protein>
    <submittedName>
        <fullName evidence="5">Forkhead box protein B2</fullName>
    </submittedName>
</protein>
<sequence length="75" mass="8351">MPRPGKSSYSDQKPPYSYISLTAMAIQHSAEKMLPLSDIYKFIMEQHSALAEQPAPQPLLQRLFHQDPAAAGPAR</sequence>
<dbReference type="GO" id="GO:0000981">
    <property type="term" value="F:DNA-binding transcription factor activity, RNA polymerase II-specific"/>
    <property type="evidence" value="ECO:0007669"/>
    <property type="project" value="TreeGrafter"/>
</dbReference>
<evidence type="ECO:0000256" key="1">
    <source>
        <dbReference type="ARBA" id="ARBA00004123"/>
    </source>
</evidence>
<organism evidence="5 6">
    <name type="scientific">Pteropus alecto</name>
    <name type="common">Black flying fox</name>
    <dbReference type="NCBI Taxonomy" id="9402"/>
    <lineage>
        <taxon>Eukaryota</taxon>
        <taxon>Metazoa</taxon>
        <taxon>Chordata</taxon>
        <taxon>Craniata</taxon>
        <taxon>Vertebrata</taxon>
        <taxon>Euteleostomi</taxon>
        <taxon>Mammalia</taxon>
        <taxon>Eutheria</taxon>
        <taxon>Laurasiatheria</taxon>
        <taxon>Chiroptera</taxon>
        <taxon>Yinpterochiroptera</taxon>
        <taxon>Pteropodoidea</taxon>
        <taxon>Pteropodidae</taxon>
        <taxon>Pteropodinae</taxon>
        <taxon>Pteropus</taxon>
    </lineage>
</organism>
<name>L5K8I3_PTEAL</name>
<keyword evidence="6" id="KW-1185">Reference proteome</keyword>
<feature type="domain" description="Fork-head" evidence="4">
    <location>
        <begin position="13"/>
        <end position="46"/>
    </location>
</feature>
<dbReference type="GO" id="GO:0005634">
    <property type="term" value="C:nucleus"/>
    <property type="evidence" value="ECO:0007669"/>
    <property type="project" value="UniProtKB-SubCell"/>
</dbReference>
<evidence type="ECO:0000256" key="3">
    <source>
        <dbReference type="PROSITE-ProRule" id="PRU00089"/>
    </source>
</evidence>
<dbReference type="InterPro" id="IPR036390">
    <property type="entry name" value="WH_DNA-bd_sf"/>
</dbReference>
<dbReference type="Pfam" id="PF00250">
    <property type="entry name" value="Forkhead"/>
    <property type="match status" value="1"/>
</dbReference>
<dbReference type="InterPro" id="IPR036388">
    <property type="entry name" value="WH-like_DNA-bd_sf"/>
</dbReference>
<dbReference type="PRINTS" id="PR00053">
    <property type="entry name" value="FORKHEAD"/>
</dbReference>
<keyword evidence="3" id="KW-0539">Nucleus</keyword>
<dbReference type="GO" id="GO:0030154">
    <property type="term" value="P:cell differentiation"/>
    <property type="evidence" value="ECO:0007669"/>
    <property type="project" value="TreeGrafter"/>
</dbReference>
<comment type="subcellular location">
    <subcellularLocation>
        <location evidence="1 3">Nucleus</location>
    </subcellularLocation>
</comment>
<dbReference type="GO" id="GO:0000978">
    <property type="term" value="F:RNA polymerase II cis-regulatory region sequence-specific DNA binding"/>
    <property type="evidence" value="ECO:0007669"/>
    <property type="project" value="TreeGrafter"/>
</dbReference>
<dbReference type="InterPro" id="IPR018122">
    <property type="entry name" value="TF_fork_head_CS_1"/>
</dbReference>
<evidence type="ECO:0000313" key="6">
    <source>
        <dbReference type="Proteomes" id="UP000010552"/>
    </source>
</evidence>
<feature type="DNA-binding region" description="Fork-head" evidence="3">
    <location>
        <begin position="13"/>
        <end position="46"/>
    </location>
</feature>
<dbReference type="PROSITE" id="PS00657">
    <property type="entry name" value="FORK_HEAD_1"/>
    <property type="match status" value="1"/>
</dbReference>
<dbReference type="PANTHER" id="PTHR11829:SF215">
    <property type="entry name" value="FORKHEAD BOX PROTEIN B2"/>
    <property type="match status" value="1"/>
</dbReference>
<dbReference type="PANTHER" id="PTHR11829">
    <property type="entry name" value="FORKHEAD BOX PROTEIN"/>
    <property type="match status" value="1"/>
</dbReference>
<dbReference type="EMBL" id="KB030986">
    <property type="protein sequence ID" value="ELK07076.1"/>
    <property type="molecule type" value="Genomic_DNA"/>
</dbReference>